<reference evidence="4 5" key="1">
    <citation type="submission" date="2019-09" db="EMBL/GenBank/DDBJ databases">
        <title>Goodfellowia gen. nov., a new genus of the Pseudonocardineae related to Actinoalloteichus, containing Goodfellowia coeruleoviolacea gen. nov., comb. nov. gen. nov., comb. nov.</title>
        <authorList>
            <person name="Labeda D."/>
        </authorList>
    </citation>
    <scope>NUCLEOTIDE SEQUENCE [LARGE SCALE GENOMIC DNA]</scope>
    <source>
        <strain evidence="4 5">AN110305</strain>
    </source>
</reference>
<keyword evidence="3" id="KW-0732">Signal</keyword>
<evidence type="ECO:0000313" key="5">
    <source>
        <dbReference type="Proteomes" id="UP000323454"/>
    </source>
</evidence>
<feature type="transmembrane region" description="Helical" evidence="2">
    <location>
        <begin position="241"/>
        <end position="262"/>
    </location>
</feature>
<feature type="compositionally biased region" description="Low complexity" evidence="1">
    <location>
        <begin position="205"/>
        <end position="236"/>
    </location>
</feature>
<feature type="compositionally biased region" description="Low complexity" evidence="1">
    <location>
        <begin position="155"/>
        <end position="183"/>
    </location>
</feature>
<keyword evidence="2" id="KW-0472">Membrane</keyword>
<feature type="region of interest" description="Disordered" evidence="1">
    <location>
        <begin position="125"/>
        <end position="236"/>
    </location>
</feature>
<evidence type="ECO:0000256" key="2">
    <source>
        <dbReference type="SAM" id="Phobius"/>
    </source>
</evidence>
<proteinExistence type="predicted"/>
<dbReference type="OrthoDB" id="4401005at2"/>
<name>A0A5B2WHY3_9PSEU</name>
<dbReference type="Proteomes" id="UP000323454">
    <property type="component" value="Unassembled WGS sequence"/>
</dbReference>
<accession>A0A5B2WHY3</accession>
<keyword evidence="2" id="KW-0812">Transmembrane</keyword>
<sequence>MAATGTGLLVAAATPAAASGCADGAGVTVVVDYRSLGGGVQVGCAAGSPASGLDALQAAGFGYNSASRQPGFVCRIGGRPATDPCVNAAPASAYWSYWHAQPGGAWAFSDLGAAGYTPAAGSVEGWSFGSGQQPGIAAPARPAPPPPPAQPPAQPDLAAPNPGQQSPGQGNQPRPTPPAATQQGGRTTASAGAPTAGQDSASADPSTTGSSAETPGSSTAATSSPATTPTAGATPAGHGGLVGLLVGIAVIAGLGGLAWWTARRRAKATP</sequence>
<gene>
    <name evidence="4" type="ORF">F0L68_38465</name>
</gene>
<protein>
    <submittedName>
        <fullName evidence="4">Uncharacterized protein</fullName>
    </submittedName>
</protein>
<comment type="caution">
    <text evidence="4">The sequence shown here is derived from an EMBL/GenBank/DDBJ whole genome shotgun (WGS) entry which is preliminary data.</text>
</comment>
<keyword evidence="5" id="KW-1185">Reference proteome</keyword>
<reference evidence="4 5" key="2">
    <citation type="submission" date="2019-09" db="EMBL/GenBank/DDBJ databases">
        <authorList>
            <person name="Jin C."/>
        </authorList>
    </citation>
    <scope>NUCLEOTIDE SEQUENCE [LARGE SCALE GENOMIC DNA]</scope>
    <source>
        <strain evidence="4 5">AN110305</strain>
    </source>
</reference>
<feature type="chain" id="PRO_5023104753" evidence="3">
    <location>
        <begin position="19"/>
        <end position="270"/>
    </location>
</feature>
<keyword evidence="2" id="KW-1133">Transmembrane helix</keyword>
<evidence type="ECO:0000313" key="4">
    <source>
        <dbReference type="EMBL" id="KAA2250995.1"/>
    </source>
</evidence>
<feature type="signal peptide" evidence="3">
    <location>
        <begin position="1"/>
        <end position="18"/>
    </location>
</feature>
<evidence type="ECO:0000256" key="1">
    <source>
        <dbReference type="SAM" id="MobiDB-lite"/>
    </source>
</evidence>
<dbReference type="EMBL" id="VUOB01000086">
    <property type="protein sequence ID" value="KAA2250995.1"/>
    <property type="molecule type" value="Genomic_DNA"/>
</dbReference>
<dbReference type="AlphaFoldDB" id="A0A5B2WHY3"/>
<feature type="compositionally biased region" description="Pro residues" evidence="1">
    <location>
        <begin position="141"/>
        <end position="154"/>
    </location>
</feature>
<evidence type="ECO:0000256" key="3">
    <source>
        <dbReference type="SAM" id="SignalP"/>
    </source>
</evidence>
<organism evidence="4 5">
    <name type="scientific">Solihabitans fulvus</name>
    <dbReference type="NCBI Taxonomy" id="1892852"/>
    <lineage>
        <taxon>Bacteria</taxon>
        <taxon>Bacillati</taxon>
        <taxon>Actinomycetota</taxon>
        <taxon>Actinomycetes</taxon>
        <taxon>Pseudonocardiales</taxon>
        <taxon>Pseudonocardiaceae</taxon>
        <taxon>Solihabitans</taxon>
    </lineage>
</organism>